<dbReference type="AlphaFoldDB" id="A0A8J9UST8"/>
<reference evidence="1" key="1">
    <citation type="submission" date="2021-12" db="EMBL/GenBank/DDBJ databases">
        <authorList>
            <person name="Martin H S."/>
        </authorList>
    </citation>
    <scope>NUCLEOTIDE SEQUENCE</scope>
</reference>
<evidence type="ECO:0000313" key="2">
    <source>
        <dbReference type="Proteomes" id="UP000838878"/>
    </source>
</evidence>
<dbReference type="EMBL" id="OV170225">
    <property type="protein sequence ID" value="CAH0725553.1"/>
    <property type="molecule type" value="Genomic_DNA"/>
</dbReference>
<feature type="non-terminal residue" evidence="1">
    <location>
        <position position="113"/>
    </location>
</feature>
<name>A0A8J9UST8_9NEOP</name>
<sequence>MSFINTVVNLNNPEDFFEETPTVKNLYRNLSNNSSDSDSSTTCFKDQEVCVIVHNTQERKCEPQLLSSHQNLITGLSVSKQEKLPKDDIESFTPILLPSVSFSSAYQQTESEF</sequence>
<accession>A0A8J9UST8</accession>
<protein>
    <submittedName>
        <fullName evidence="1">Uncharacterized protein</fullName>
    </submittedName>
</protein>
<evidence type="ECO:0000313" key="1">
    <source>
        <dbReference type="EMBL" id="CAH0725553.1"/>
    </source>
</evidence>
<dbReference type="OrthoDB" id="6136790at2759"/>
<proteinExistence type="predicted"/>
<gene>
    <name evidence="1" type="ORF">BINO364_LOCUS11125</name>
</gene>
<keyword evidence="2" id="KW-1185">Reference proteome</keyword>
<dbReference type="Proteomes" id="UP000838878">
    <property type="component" value="Chromosome 5"/>
</dbReference>
<organism evidence="1 2">
    <name type="scientific">Brenthis ino</name>
    <name type="common">lesser marbled fritillary</name>
    <dbReference type="NCBI Taxonomy" id="405034"/>
    <lineage>
        <taxon>Eukaryota</taxon>
        <taxon>Metazoa</taxon>
        <taxon>Ecdysozoa</taxon>
        <taxon>Arthropoda</taxon>
        <taxon>Hexapoda</taxon>
        <taxon>Insecta</taxon>
        <taxon>Pterygota</taxon>
        <taxon>Neoptera</taxon>
        <taxon>Endopterygota</taxon>
        <taxon>Lepidoptera</taxon>
        <taxon>Glossata</taxon>
        <taxon>Ditrysia</taxon>
        <taxon>Papilionoidea</taxon>
        <taxon>Nymphalidae</taxon>
        <taxon>Heliconiinae</taxon>
        <taxon>Argynnini</taxon>
        <taxon>Brenthis</taxon>
    </lineage>
</organism>